<evidence type="ECO:0000256" key="1">
    <source>
        <dbReference type="SAM" id="Phobius"/>
    </source>
</evidence>
<proteinExistence type="predicted"/>
<feature type="transmembrane region" description="Helical" evidence="1">
    <location>
        <begin position="5"/>
        <end position="22"/>
    </location>
</feature>
<dbReference type="RefSeq" id="WP_128519459.1">
    <property type="nucleotide sequence ID" value="NZ_RJQC01000001.1"/>
</dbReference>
<accession>A0A3N0I301</accession>
<feature type="transmembrane region" description="Helical" evidence="1">
    <location>
        <begin position="77"/>
        <end position="96"/>
    </location>
</feature>
<feature type="transmembrane region" description="Helical" evidence="1">
    <location>
        <begin position="161"/>
        <end position="182"/>
    </location>
</feature>
<keyword evidence="3" id="KW-1185">Reference proteome</keyword>
<feature type="transmembrane region" description="Helical" evidence="1">
    <location>
        <begin position="132"/>
        <end position="154"/>
    </location>
</feature>
<organism evidence="2 3">
    <name type="scientific">Absicoccus porci</name>
    <dbReference type="NCBI Taxonomy" id="2486576"/>
    <lineage>
        <taxon>Bacteria</taxon>
        <taxon>Bacillati</taxon>
        <taxon>Bacillota</taxon>
        <taxon>Erysipelotrichia</taxon>
        <taxon>Erysipelotrichales</taxon>
        <taxon>Erysipelotrichaceae</taxon>
        <taxon>Absicoccus</taxon>
    </lineage>
</organism>
<name>A0A3N0I301_9FIRM</name>
<gene>
    <name evidence="2" type="ORF">EDX97_01710</name>
</gene>
<dbReference type="EMBL" id="RJQC01000001">
    <property type="protein sequence ID" value="RNM31298.1"/>
    <property type="molecule type" value="Genomic_DNA"/>
</dbReference>
<dbReference type="AlphaFoldDB" id="A0A3N0I301"/>
<keyword evidence="1" id="KW-1133">Transmembrane helix</keyword>
<dbReference type="OrthoDB" id="2001955at2"/>
<protein>
    <submittedName>
        <fullName evidence="2">Uncharacterized protein</fullName>
    </submittedName>
</protein>
<comment type="caution">
    <text evidence="2">The sequence shown here is derived from an EMBL/GenBank/DDBJ whole genome shotgun (WGS) entry which is preliminary data.</text>
</comment>
<keyword evidence="1" id="KW-0812">Transmembrane</keyword>
<keyword evidence="1" id="KW-0472">Membrane</keyword>
<evidence type="ECO:0000313" key="2">
    <source>
        <dbReference type="EMBL" id="RNM31298.1"/>
    </source>
</evidence>
<evidence type="ECO:0000313" key="3">
    <source>
        <dbReference type="Proteomes" id="UP000276568"/>
    </source>
</evidence>
<reference evidence="2 3" key="1">
    <citation type="submission" date="2018-11" db="EMBL/GenBank/DDBJ databases">
        <title>Clostridium sp. nov., a member of the family Erysipelotrichaceae isolated from pig faeces.</title>
        <authorList>
            <person name="Chang Y.-H."/>
        </authorList>
    </citation>
    <scope>NUCLEOTIDE SEQUENCE [LARGE SCALE GENOMIC DNA]</scope>
    <source>
        <strain evidence="2 3">YH-panp20</strain>
    </source>
</reference>
<feature type="transmembrane region" description="Helical" evidence="1">
    <location>
        <begin position="42"/>
        <end position="65"/>
    </location>
</feature>
<sequence length="184" mass="20607">MHRSIIIGQLSLIVCCIFYLIWWSLCYKPNVVVDRLDGIRGALLLITALCGLVGVCLSVHGMGMLSVQHLMFSGSKIIGVGILTYIVLLLITVFGFHRPVTTELLLITGWMMLETCLINDLYGAQIVSSSRYWVLIVVLVLAFFVSMVLYVLYYRMEPMKAYYAAMVPLITEAISMAIVLILSF</sequence>
<dbReference type="Proteomes" id="UP000276568">
    <property type="component" value="Unassembled WGS sequence"/>
</dbReference>